<accession>A0AAE4CUC0</accession>
<feature type="region of interest" description="Disordered" evidence="1">
    <location>
        <begin position="1"/>
        <end position="38"/>
    </location>
</feature>
<dbReference type="Proteomes" id="UP001183629">
    <property type="component" value="Unassembled WGS sequence"/>
</dbReference>
<protein>
    <submittedName>
        <fullName evidence="2">Uncharacterized protein</fullName>
    </submittedName>
</protein>
<dbReference type="RefSeq" id="WP_310419168.1">
    <property type="nucleotide sequence ID" value="NZ_JAVDYC010000001.1"/>
</dbReference>
<feature type="compositionally biased region" description="Low complexity" evidence="1">
    <location>
        <begin position="1"/>
        <end position="31"/>
    </location>
</feature>
<dbReference type="EMBL" id="JAVDYC010000001">
    <property type="protein sequence ID" value="MDR7324970.1"/>
    <property type="molecule type" value="Genomic_DNA"/>
</dbReference>
<gene>
    <name evidence="2" type="ORF">J2S44_005220</name>
</gene>
<organism evidence="2 3">
    <name type="scientific">Catenuloplanes niger</name>
    <dbReference type="NCBI Taxonomy" id="587534"/>
    <lineage>
        <taxon>Bacteria</taxon>
        <taxon>Bacillati</taxon>
        <taxon>Actinomycetota</taxon>
        <taxon>Actinomycetes</taxon>
        <taxon>Micromonosporales</taxon>
        <taxon>Micromonosporaceae</taxon>
        <taxon>Catenuloplanes</taxon>
    </lineage>
</organism>
<comment type="caution">
    <text evidence="2">The sequence shown here is derived from an EMBL/GenBank/DDBJ whole genome shotgun (WGS) entry which is preliminary data.</text>
</comment>
<evidence type="ECO:0000313" key="2">
    <source>
        <dbReference type="EMBL" id="MDR7324970.1"/>
    </source>
</evidence>
<keyword evidence="3" id="KW-1185">Reference proteome</keyword>
<dbReference type="AlphaFoldDB" id="A0AAE4CUC0"/>
<evidence type="ECO:0000313" key="3">
    <source>
        <dbReference type="Proteomes" id="UP001183629"/>
    </source>
</evidence>
<evidence type="ECO:0000256" key="1">
    <source>
        <dbReference type="SAM" id="MobiDB-lite"/>
    </source>
</evidence>
<proteinExistence type="predicted"/>
<sequence length="53" mass="5529">MTITATRPAPAPVTTASVSPSTAAVAQSSPVRPVDDAREQARRALQVSLDVRQ</sequence>
<reference evidence="2 3" key="1">
    <citation type="submission" date="2023-07" db="EMBL/GenBank/DDBJ databases">
        <title>Sequencing the genomes of 1000 actinobacteria strains.</title>
        <authorList>
            <person name="Klenk H.-P."/>
        </authorList>
    </citation>
    <scope>NUCLEOTIDE SEQUENCE [LARGE SCALE GENOMIC DNA]</scope>
    <source>
        <strain evidence="2 3">DSM 44711</strain>
    </source>
</reference>
<name>A0AAE4CUC0_9ACTN</name>